<sequence>MSSSHFCTICQTSSNACPHCIADLNRAVAGHDGPEGLQEFQFFSNEDTLAWLFNDSKAGPEGNRPEEIARPMQAAAGRGFNYFEGLRGSCNPGRLTLDVCLSGTSSPDSMVRQSPSVDVSSFGGDGACWIRCSELRSFMAVTRIFGIMMPFSGVGPATFSLDPSGNNCATAEGTTSSQSDPNPDREAKVLRYKEKRKKRKYEKQIRYASRKAYAEMRPRIKGRFAKTPETSQAPAVNPPNYNQERFDFGWYHP</sequence>
<evidence type="ECO:0000259" key="5">
    <source>
        <dbReference type="PROSITE" id="PS51017"/>
    </source>
</evidence>
<evidence type="ECO:0000313" key="7">
    <source>
        <dbReference type="Proteomes" id="UP000243459"/>
    </source>
</evidence>
<dbReference type="OMA" id="CWIRCSE"/>
<feature type="region of interest" description="Disordered" evidence="4">
    <location>
        <begin position="223"/>
        <end position="243"/>
    </location>
</feature>
<dbReference type="Proteomes" id="UP000243459">
    <property type="component" value="Chromosome 4"/>
</dbReference>
<accession>A0A5P1F5C7</accession>
<dbReference type="GO" id="GO:0003700">
    <property type="term" value="F:DNA-binding transcription factor activity"/>
    <property type="evidence" value="ECO:0007669"/>
    <property type="project" value="TreeGrafter"/>
</dbReference>
<comment type="subcellular location">
    <subcellularLocation>
        <location evidence="1 3">Nucleus</location>
    </subcellularLocation>
</comment>
<feature type="compositionally biased region" description="Polar residues" evidence="4">
    <location>
        <begin position="228"/>
        <end position="243"/>
    </location>
</feature>
<evidence type="ECO:0000256" key="4">
    <source>
        <dbReference type="SAM" id="MobiDB-lite"/>
    </source>
</evidence>
<dbReference type="PANTHER" id="PTHR31319">
    <property type="entry name" value="ZINC FINGER PROTEIN CONSTANS-LIKE 4"/>
    <property type="match status" value="1"/>
</dbReference>
<evidence type="ECO:0000313" key="6">
    <source>
        <dbReference type="EMBL" id="ONK73575.1"/>
    </source>
</evidence>
<dbReference type="InterPro" id="IPR010402">
    <property type="entry name" value="CCT_domain"/>
</dbReference>
<dbReference type="EMBL" id="CM007384">
    <property type="protein sequence ID" value="ONK73575.1"/>
    <property type="molecule type" value="Genomic_DNA"/>
</dbReference>
<protein>
    <recommendedName>
        <fullName evidence="5">CCT domain-containing protein</fullName>
    </recommendedName>
</protein>
<evidence type="ECO:0000256" key="1">
    <source>
        <dbReference type="ARBA" id="ARBA00004123"/>
    </source>
</evidence>
<keyword evidence="2 3" id="KW-0539">Nucleus</keyword>
<dbReference type="PROSITE" id="PS51017">
    <property type="entry name" value="CCT"/>
    <property type="match status" value="1"/>
</dbReference>
<name>A0A5P1F5C7_ASPOF</name>
<dbReference type="GO" id="GO:0005634">
    <property type="term" value="C:nucleus"/>
    <property type="evidence" value="ECO:0007669"/>
    <property type="project" value="UniProtKB-SubCell"/>
</dbReference>
<organism evidence="6 7">
    <name type="scientific">Asparagus officinalis</name>
    <name type="common">Garden asparagus</name>
    <dbReference type="NCBI Taxonomy" id="4686"/>
    <lineage>
        <taxon>Eukaryota</taxon>
        <taxon>Viridiplantae</taxon>
        <taxon>Streptophyta</taxon>
        <taxon>Embryophyta</taxon>
        <taxon>Tracheophyta</taxon>
        <taxon>Spermatophyta</taxon>
        <taxon>Magnoliopsida</taxon>
        <taxon>Liliopsida</taxon>
        <taxon>Asparagales</taxon>
        <taxon>Asparagaceae</taxon>
        <taxon>Asparagoideae</taxon>
        <taxon>Asparagus</taxon>
    </lineage>
</organism>
<feature type="compositionally biased region" description="Polar residues" evidence="4">
    <location>
        <begin position="165"/>
        <end position="181"/>
    </location>
</feature>
<reference evidence="7" key="1">
    <citation type="journal article" date="2017" name="Nat. Commun.">
        <title>The asparagus genome sheds light on the origin and evolution of a young Y chromosome.</title>
        <authorList>
            <person name="Harkess A."/>
            <person name="Zhou J."/>
            <person name="Xu C."/>
            <person name="Bowers J.E."/>
            <person name="Van der Hulst R."/>
            <person name="Ayyampalayam S."/>
            <person name="Mercati F."/>
            <person name="Riccardi P."/>
            <person name="McKain M.R."/>
            <person name="Kakrana A."/>
            <person name="Tang H."/>
            <person name="Ray J."/>
            <person name="Groenendijk J."/>
            <person name="Arikit S."/>
            <person name="Mathioni S.M."/>
            <person name="Nakano M."/>
            <person name="Shan H."/>
            <person name="Telgmann-Rauber A."/>
            <person name="Kanno A."/>
            <person name="Yue Z."/>
            <person name="Chen H."/>
            <person name="Li W."/>
            <person name="Chen Y."/>
            <person name="Xu X."/>
            <person name="Zhang Y."/>
            <person name="Luo S."/>
            <person name="Chen H."/>
            <person name="Gao J."/>
            <person name="Mao Z."/>
            <person name="Pires J.C."/>
            <person name="Luo M."/>
            <person name="Kudrna D."/>
            <person name="Wing R.A."/>
            <person name="Meyers B.C."/>
            <person name="Yi K."/>
            <person name="Kong H."/>
            <person name="Lavrijsen P."/>
            <person name="Sunseri F."/>
            <person name="Falavigna A."/>
            <person name="Ye Y."/>
            <person name="Leebens-Mack J.H."/>
            <person name="Chen G."/>
        </authorList>
    </citation>
    <scope>NUCLEOTIDE SEQUENCE [LARGE SCALE GENOMIC DNA]</scope>
    <source>
        <strain evidence="7">cv. DH0086</strain>
    </source>
</reference>
<evidence type="ECO:0000256" key="3">
    <source>
        <dbReference type="PROSITE-ProRule" id="PRU00357"/>
    </source>
</evidence>
<dbReference type="Pfam" id="PF06203">
    <property type="entry name" value="CCT"/>
    <property type="match status" value="1"/>
</dbReference>
<evidence type="ECO:0000256" key="2">
    <source>
        <dbReference type="ARBA" id="ARBA00023242"/>
    </source>
</evidence>
<feature type="region of interest" description="Disordered" evidence="4">
    <location>
        <begin position="165"/>
        <end position="186"/>
    </location>
</feature>
<dbReference type="GO" id="GO:0009909">
    <property type="term" value="P:regulation of flower development"/>
    <property type="evidence" value="ECO:0007669"/>
    <property type="project" value="InterPro"/>
</dbReference>
<dbReference type="Gramene" id="ONK73575">
    <property type="protein sequence ID" value="ONK73575"/>
    <property type="gene ID" value="A4U43_C04F33070"/>
</dbReference>
<proteinExistence type="predicted"/>
<dbReference type="InterPro" id="IPR045281">
    <property type="entry name" value="CONSTANS-like"/>
</dbReference>
<gene>
    <name evidence="6" type="ORF">A4U43_C04F33070</name>
</gene>
<keyword evidence="7" id="KW-1185">Reference proteome</keyword>
<dbReference type="AlphaFoldDB" id="A0A5P1F5C7"/>
<feature type="domain" description="CCT" evidence="5">
    <location>
        <begin position="185"/>
        <end position="227"/>
    </location>
</feature>
<dbReference type="PANTHER" id="PTHR31319:SF98">
    <property type="entry name" value="TRANSCRIPTION FACTOR GHD7"/>
    <property type="match status" value="1"/>
</dbReference>